<dbReference type="PANTHER" id="PTHR11567">
    <property type="entry name" value="ACID PHOSPHATASE-RELATED"/>
    <property type="match status" value="1"/>
</dbReference>
<evidence type="ECO:0000256" key="3">
    <source>
        <dbReference type="SAM" id="Phobius"/>
    </source>
</evidence>
<keyword evidence="3" id="KW-0472">Membrane</keyword>
<keyword evidence="6" id="KW-1185">Reference proteome</keyword>
<comment type="caution">
    <text evidence="5">The sequence shown here is derived from an EMBL/GenBank/DDBJ whole genome shotgun (WGS) entry which is preliminary data.</text>
</comment>
<keyword evidence="3" id="KW-0812">Transmembrane</keyword>
<feature type="signal peptide" evidence="4">
    <location>
        <begin position="1"/>
        <end position="18"/>
    </location>
</feature>
<evidence type="ECO:0000256" key="2">
    <source>
        <dbReference type="SAM" id="MobiDB-lite"/>
    </source>
</evidence>
<gene>
    <name evidence="5" type="ORF">J3D65DRAFT_633157</name>
</gene>
<dbReference type="InterPro" id="IPR029033">
    <property type="entry name" value="His_PPase_superfam"/>
</dbReference>
<feature type="chain" id="PRO_5045358194" evidence="4">
    <location>
        <begin position="19"/>
        <end position="488"/>
    </location>
</feature>
<keyword evidence="3" id="KW-1133">Transmembrane helix</keyword>
<evidence type="ECO:0000313" key="5">
    <source>
        <dbReference type="EMBL" id="KAK7534343.1"/>
    </source>
</evidence>
<feature type="transmembrane region" description="Helical" evidence="3">
    <location>
        <begin position="435"/>
        <end position="458"/>
    </location>
</feature>
<dbReference type="Gene3D" id="3.40.50.1240">
    <property type="entry name" value="Phosphoglycerate mutase-like"/>
    <property type="match status" value="1"/>
</dbReference>
<dbReference type="GeneID" id="92034005"/>
<sequence length="488" mass="51449">MYSALNALVLALPLTVSAETVVGVYMYHRHGDRTPKALKPANLTDLGYQQVYQSGEYYRSRYVDSSADVKINGLSSNIVKQSQIDVSAPSDDVLQNSAMGFLQGLYPPVGSTSATETLRNGTTITAPLNGYQLIPIGSTSTGASSEDSAWLQSTSDCGNSEVSSNNYFASSDYTSLLSSTEDFYQDLMPVVNGTFDSDYVTFKNAYVVWDLVNVAEIHNSSINSSDLLTNETLFQLRTLADKHEWGLAYNESDDLRAMAGMQLAGQIVSYLNSTITGKGAGKFGVQFGAYATFMSFFGLAQLPAANSDFRAVVDYASSMVFELFTPSDDVSSSNFPGSDDLYVRFLFHNGTATNASEPVEYPLFGRSNSTISWSDFQSEMTKFAVSTTEQWCTKCGNTTGTCAAYADSSSSGSSGASSKSSSGGGSGISTAVSGVIGAMVTLAVVLGLEALIMLVAGLRLVRKPSTKSVSGGAGAAGAASEGAEKSAA</sequence>
<reference evidence="5 6" key="1">
    <citation type="submission" date="2024-04" db="EMBL/GenBank/DDBJ databases">
        <title>Phyllosticta paracitricarpa is synonymous to the EU quarantine fungus P. citricarpa based on phylogenomic analyses.</title>
        <authorList>
            <consortium name="Lawrence Berkeley National Laboratory"/>
            <person name="Van ingen-buijs V.A."/>
            <person name="Van westerhoven A.C."/>
            <person name="Haridas S."/>
            <person name="Skiadas P."/>
            <person name="Martin F."/>
            <person name="Groenewald J.Z."/>
            <person name="Crous P.W."/>
            <person name="Seidl M.F."/>
        </authorList>
    </citation>
    <scope>NUCLEOTIDE SEQUENCE [LARGE SCALE GENOMIC DNA]</scope>
    <source>
        <strain evidence="5 6">CPC 17464</strain>
    </source>
</reference>
<dbReference type="PANTHER" id="PTHR11567:SF142">
    <property type="entry name" value="PHOSPHOGLYCERATE MUTASE-LIKE PROTEIN"/>
    <property type="match status" value="1"/>
</dbReference>
<comment type="similarity">
    <text evidence="1">Belongs to the histidine acid phosphatase family.</text>
</comment>
<keyword evidence="4" id="KW-0732">Signal</keyword>
<organism evidence="5 6">
    <name type="scientific">Phyllosticta citribraziliensis</name>
    <dbReference type="NCBI Taxonomy" id="989973"/>
    <lineage>
        <taxon>Eukaryota</taxon>
        <taxon>Fungi</taxon>
        <taxon>Dikarya</taxon>
        <taxon>Ascomycota</taxon>
        <taxon>Pezizomycotina</taxon>
        <taxon>Dothideomycetes</taxon>
        <taxon>Dothideomycetes incertae sedis</taxon>
        <taxon>Botryosphaeriales</taxon>
        <taxon>Phyllostictaceae</taxon>
        <taxon>Phyllosticta</taxon>
    </lineage>
</organism>
<accession>A0ABR1LGK3</accession>
<dbReference type="Proteomes" id="UP001360953">
    <property type="component" value="Unassembled WGS sequence"/>
</dbReference>
<evidence type="ECO:0000256" key="4">
    <source>
        <dbReference type="SAM" id="SignalP"/>
    </source>
</evidence>
<dbReference type="CDD" id="cd07061">
    <property type="entry name" value="HP_HAP_like"/>
    <property type="match status" value="1"/>
</dbReference>
<protein>
    <submittedName>
        <fullName evidence="5">Histidine phosphatase superfamily</fullName>
    </submittedName>
</protein>
<dbReference type="Pfam" id="PF00328">
    <property type="entry name" value="His_Phos_2"/>
    <property type="match status" value="1"/>
</dbReference>
<name>A0ABR1LGK3_9PEZI</name>
<dbReference type="SUPFAM" id="SSF53254">
    <property type="entry name" value="Phosphoglycerate mutase-like"/>
    <property type="match status" value="1"/>
</dbReference>
<feature type="region of interest" description="Disordered" evidence="2">
    <location>
        <begin position="465"/>
        <end position="488"/>
    </location>
</feature>
<evidence type="ECO:0000256" key="1">
    <source>
        <dbReference type="ARBA" id="ARBA00005375"/>
    </source>
</evidence>
<evidence type="ECO:0000313" key="6">
    <source>
        <dbReference type="Proteomes" id="UP001360953"/>
    </source>
</evidence>
<dbReference type="RefSeq" id="XP_066653382.1">
    <property type="nucleotide sequence ID" value="XM_066801099.1"/>
</dbReference>
<dbReference type="InterPro" id="IPR050645">
    <property type="entry name" value="Histidine_acid_phosphatase"/>
</dbReference>
<dbReference type="EMBL" id="JBBPEH010000009">
    <property type="protein sequence ID" value="KAK7534343.1"/>
    <property type="molecule type" value="Genomic_DNA"/>
</dbReference>
<proteinExistence type="inferred from homology"/>
<dbReference type="InterPro" id="IPR000560">
    <property type="entry name" value="His_Pase_clade-2"/>
</dbReference>